<name>A0A5B7EUA1_PORTR</name>
<evidence type="ECO:0000313" key="1">
    <source>
        <dbReference type="EMBL" id="MPC38241.1"/>
    </source>
</evidence>
<proteinExistence type="predicted"/>
<dbReference type="Proteomes" id="UP000324222">
    <property type="component" value="Unassembled WGS sequence"/>
</dbReference>
<keyword evidence="2" id="KW-1185">Reference proteome</keyword>
<comment type="caution">
    <text evidence="1">The sequence shown here is derived from an EMBL/GenBank/DDBJ whole genome shotgun (WGS) entry which is preliminary data.</text>
</comment>
<reference evidence="1 2" key="1">
    <citation type="submission" date="2019-05" db="EMBL/GenBank/DDBJ databases">
        <title>Another draft genome of Portunus trituberculatus and its Hox gene families provides insights of decapod evolution.</title>
        <authorList>
            <person name="Jeong J.-H."/>
            <person name="Song I."/>
            <person name="Kim S."/>
            <person name="Choi T."/>
            <person name="Kim D."/>
            <person name="Ryu S."/>
            <person name="Kim W."/>
        </authorList>
    </citation>
    <scope>NUCLEOTIDE SEQUENCE [LARGE SCALE GENOMIC DNA]</scope>
    <source>
        <tissue evidence="1">Muscle</tissue>
    </source>
</reference>
<gene>
    <name evidence="1" type="ORF">E2C01_031747</name>
</gene>
<dbReference type="EMBL" id="VSRR010004020">
    <property type="protein sequence ID" value="MPC38241.1"/>
    <property type="molecule type" value="Genomic_DNA"/>
</dbReference>
<evidence type="ECO:0000313" key="2">
    <source>
        <dbReference type="Proteomes" id="UP000324222"/>
    </source>
</evidence>
<protein>
    <submittedName>
        <fullName evidence="1">Uncharacterized protein</fullName>
    </submittedName>
</protein>
<dbReference type="AlphaFoldDB" id="A0A5B7EUA1"/>
<sequence>MYKFDPALRDPGVVVVVVVVPQPSGLARPGASAAGHILPGLVWHGLLLCISLSHHRAAKF</sequence>
<organism evidence="1 2">
    <name type="scientific">Portunus trituberculatus</name>
    <name type="common">Swimming crab</name>
    <name type="synonym">Neptunus trituberculatus</name>
    <dbReference type="NCBI Taxonomy" id="210409"/>
    <lineage>
        <taxon>Eukaryota</taxon>
        <taxon>Metazoa</taxon>
        <taxon>Ecdysozoa</taxon>
        <taxon>Arthropoda</taxon>
        <taxon>Crustacea</taxon>
        <taxon>Multicrustacea</taxon>
        <taxon>Malacostraca</taxon>
        <taxon>Eumalacostraca</taxon>
        <taxon>Eucarida</taxon>
        <taxon>Decapoda</taxon>
        <taxon>Pleocyemata</taxon>
        <taxon>Brachyura</taxon>
        <taxon>Eubrachyura</taxon>
        <taxon>Portunoidea</taxon>
        <taxon>Portunidae</taxon>
        <taxon>Portuninae</taxon>
        <taxon>Portunus</taxon>
    </lineage>
</organism>
<accession>A0A5B7EUA1</accession>